<dbReference type="InterPro" id="IPR003439">
    <property type="entry name" value="ABC_transporter-like_ATP-bd"/>
</dbReference>
<keyword evidence="6 7" id="KW-0472">Membrane</keyword>
<dbReference type="CDD" id="cd03228">
    <property type="entry name" value="ABCC_MRP_Like"/>
    <property type="match status" value="1"/>
</dbReference>
<dbReference type="STRING" id="1423763.FC46_GL000973"/>
<dbReference type="InterPro" id="IPR027417">
    <property type="entry name" value="P-loop_NTPase"/>
</dbReference>
<dbReference type="Gene3D" id="1.20.1560.10">
    <property type="entry name" value="ABC transporter type 1, transmembrane domain"/>
    <property type="match status" value="1"/>
</dbReference>
<dbReference type="SUPFAM" id="SSF90123">
    <property type="entry name" value="ABC transporter transmembrane region"/>
    <property type="match status" value="1"/>
</dbReference>
<keyword evidence="4" id="KW-0067">ATP-binding</keyword>
<feature type="transmembrane region" description="Helical" evidence="7">
    <location>
        <begin position="218"/>
        <end position="241"/>
    </location>
</feature>
<dbReference type="AlphaFoldDB" id="A0A0R1U7A9"/>
<keyword evidence="3" id="KW-0547">Nucleotide-binding</keyword>
<feature type="transmembrane region" description="Helical" evidence="7">
    <location>
        <begin position="118"/>
        <end position="147"/>
    </location>
</feature>
<dbReference type="GO" id="GO:0034040">
    <property type="term" value="F:ATPase-coupled lipid transmembrane transporter activity"/>
    <property type="evidence" value="ECO:0007669"/>
    <property type="project" value="TreeGrafter"/>
</dbReference>
<sequence>MIISLIIAYGIAYNLPQYFYIFAINELSRGNLSQFIGWQFVQFLIGILSGGLLALNSVIYEKYIQTYLQKIRNKLITNYYRSSKNDLSAVENNLVNNLNMIKENGADNIFKLLNQVSIFLFSFLIITTINFQFTLIVILLAICTAFVPKIMDSKLNLAAQRVSTANQKFLEAINSWISGLHELTNFNAFNVLSGKIGESSTTLEQANVKRQKVLNFSLFLNGLISALSQIIVMAVGGYLFFARDISLGTWVAANDFAFAIFSSLLMIINLSNQISSVREVKNKVNKQLLEDSTKQEQEDEKGAGVPTSFSLKNLSYSYDDNTIQYPNLKIAQGEKVLLVGPSGAGKTTLFKLLLGELIPKTGEVTFFDKENKKVKPNYQRIAYIPQKPVLFPDTIANNITMFNSELDAKVDMAMDEVALDLDKNSFLKDAGSNISGGQKQRIVLARSEIHDSEIVLLDEATSAIDQATLPMLLKQLIENNKALIMIEHNLSADLRKYFDRIIELK</sequence>
<evidence type="ECO:0000256" key="5">
    <source>
        <dbReference type="ARBA" id="ARBA00022989"/>
    </source>
</evidence>
<evidence type="ECO:0000256" key="1">
    <source>
        <dbReference type="ARBA" id="ARBA00004651"/>
    </source>
</evidence>
<feature type="transmembrane region" description="Helical" evidence="7">
    <location>
        <begin position="6"/>
        <end position="23"/>
    </location>
</feature>
<feature type="domain" description="ABC transporter" evidence="8">
    <location>
        <begin position="305"/>
        <end position="504"/>
    </location>
</feature>
<dbReference type="EMBL" id="AZFM01000029">
    <property type="protein sequence ID" value="KRL89135.1"/>
    <property type="molecule type" value="Genomic_DNA"/>
</dbReference>
<dbReference type="GO" id="GO:0005886">
    <property type="term" value="C:plasma membrane"/>
    <property type="evidence" value="ECO:0007669"/>
    <property type="project" value="UniProtKB-SubCell"/>
</dbReference>
<dbReference type="PATRIC" id="fig|1423763.3.peg.987"/>
<evidence type="ECO:0000256" key="3">
    <source>
        <dbReference type="ARBA" id="ARBA00022741"/>
    </source>
</evidence>
<dbReference type="PROSITE" id="PS50893">
    <property type="entry name" value="ABC_TRANSPORTER_2"/>
    <property type="match status" value="1"/>
</dbReference>
<dbReference type="Gene3D" id="3.40.50.300">
    <property type="entry name" value="P-loop containing nucleotide triphosphate hydrolases"/>
    <property type="match status" value="1"/>
</dbReference>
<proteinExistence type="predicted"/>
<dbReference type="GO" id="GO:0140359">
    <property type="term" value="F:ABC-type transporter activity"/>
    <property type="evidence" value="ECO:0007669"/>
    <property type="project" value="InterPro"/>
</dbReference>
<feature type="transmembrane region" description="Helical" evidence="7">
    <location>
        <begin position="35"/>
        <end position="60"/>
    </location>
</feature>
<dbReference type="PANTHER" id="PTHR24221:SF654">
    <property type="entry name" value="ATP-BINDING CASSETTE SUB-FAMILY B MEMBER 6"/>
    <property type="match status" value="1"/>
</dbReference>
<dbReference type="InterPro" id="IPR003593">
    <property type="entry name" value="AAA+_ATPase"/>
</dbReference>
<comment type="caution">
    <text evidence="10">The sequence shown here is derived from an EMBL/GenBank/DDBJ whole genome shotgun (WGS) entry which is preliminary data.</text>
</comment>
<evidence type="ECO:0000259" key="8">
    <source>
        <dbReference type="PROSITE" id="PS50893"/>
    </source>
</evidence>
<dbReference type="PANTHER" id="PTHR24221">
    <property type="entry name" value="ATP-BINDING CASSETTE SUB-FAMILY B"/>
    <property type="match status" value="1"/>
</dbReference>
<name>A0A0R1U7A9_9LACO</name>
<dbReference type="GO" id="GO:0016887">
    <property type="term" value="F:ATP hydrolysis activity"/>
    <property type="evidence" value="ECO:0007669"/>
    <property type="project" value="InterPro"/>
</dbReference>
<dbReference type="SMART" id="SM00382">
    <property type="entry name" value="AAA"/>
    <property type="match status" value="1"/>
</dbReference>
<evidence type="ECO:0000256" key="4">
    <source>
        <dbReference type="ARBA" id="ARBA00022840"/>
    </source>
</evidence>
<evidence type="ECO:0000313" key="11">
    <source>
        <dbReference type="Proteomes" id="UP000051036"/>
    </source>
</evidence>
<dbReference type="InterPro" id="IPR036640">
    <property type="entry name" value="ABC1_TM_sf"/>
</dbReference>
<evidence type="ECO:0000256" key="7">
    <source>
        <dbReference type="SAM" id="Phobius"/>
    </source>
</evidence>
<dbReference type="InterPro" id="IPR039421">
    <property type="entry name" value="Type_1_exporter"/>
</dbReference>
<evidence type="ECO:0000256" key="2">
    <source>
        <dbReference type="ARBA" id="ARBA00022692"/>
    </source>
</evidence>
<evidence type="ECO:0000259" key="9">
    <source>
        <dbReference type="PROSITE" id="PS50929"/>
    </source>
</evidence>
<accession>A0A0R1U7A9</accession>
<feature type="domain" description="ABC transmembrane type-1" evidence="9">
    <location>
        <begin position="1"/>
        <end position="276"/>
    </location>
</feature>
<dbReference type="PROSITE" id="PS50929">
    <property type="entry name" value="ABC_TM1F"/>
    <property type="match status" value="1"/>
</dbReference>
<keyword evidence="2 7" id="KW-0812">Transmembrane</keyword>
<keyword evidence="5 7" id="KW-1133">Transmembrane helix</keyword>
<evidence type="ECO:0000313" key="10">
    <source>
        <dbReference type="EMBL" id="KRL89135.1"/>
    </source>
</evidence>
<dbReference type="GO" id="GO:0005524">
    <property type="term" value="F:ATP binding"/>
    <property type="evidence" value="ECO:0007669"/>
    <property type="project" value="UniProtKB-KW"/>
</dbReference>
<dbReference type="InterPro" id="IPR011527">
    <property type="entry name" value="ABC1_TM_dom"/>
</dbReference>
<dbReference type="Pfam" id="PF00005">
    <property type="entry name" value="ABC_tran"/>
    <property type="match status" value="1"/>
</dbReference>
<keyword evidence="11" id="KW-1185">Reference proteome</keyword>
<comment type="subcellular location">
    <subcellularLocation>
        <location evidence="1">Cell membrane</location>
        <topology evidence="1">Multi-pass membrane protein</topology>
    </subcellularLocation>
</comment>
<gene>
    <name evidence="10" type="ORF">FC46_GL000973</name>
</gene>
<dbReference type="Pfam" id="PF00664">
    <property type="entry name" value="ABC_membrane"/>
    <property type="match status" value="1"/>
</dbReference>
<reference evidence="10 11" key="1">
    <citation type="journal article" date="2015" name="Genome Announc.">
        <title>Expanding the biotechnology potential of lactobacilli through comparative genomics of 213 strains and associated genera.</title>
        <authorList>
            <person name="Sun Z."/>
            <person name="Harris H.M."/>
            <person name="McCann A."/>
            <person name="Guo C."/>
            <person name="Argimon S."/>
            <person name="Zhang W."/>
            <person name="Yang X."/>
            <person name="Jeffery I.B."/>
            <person name="Cooney J.C."/>
            <person name="Kagawa T.F."/>
            <person name="Liu W."/>
            <person name="Song Y."/>
            <person name="Salvetti E."/>
            <person name="Wrobel A."/>
            <person name="Rasinkangas P."/>
            <person name="Parkhill J."/>
            <person name="Rea M.C."/>
            <person name="O'Sullivan O."/>
            <person name="Ritari J."/>
            <person name="Douillard F.P."/>
            <person name="Paul Ross R."/>
            <person name="Yang R."/>
            <person name="Briner A.E."/>
            <person name="Felis G.E."/>
            <person name="de Vos W.M."/>
            <person name="Barrangou R."/>
            <person name="Klaenhammer T.R."/>
            <person name="Caufield P.W."/>
            <person name="Cui Y."/>
            <person name="Zhang H."/>
            <person name="O'Toole P.W."/>
        </authorList>
    </citation>
    <scope>NUCLEOTIDE SEQUENCE [LARGE SCALE GENOMIC DNA]</scope>
    <source>
        <strain evidence="10 11">DSM 16043</strain>
    </source>
</reference>
<evidence type="ECO:0000256" key="6">
    <source>
        <dbReference type="ARBA" id="ARBA00023136"/>
    </source>
</evidence>
<dbReference type="Proteomes" id="UP000051036">
    <property type="component" value="Unassembled WGS sequence"/>
</dbReference>
<dbReference type="SUPFAM" id="SSF52540">
    <property type="entry name" value="P-loop containing nucleoside triphosphate hydrolases"/>
    <property type="match status" value="1"/>
</dbReference>
<protein>
    <submittedName>
        <fullName evidence="10">Lactococcin A ABC transporter ATP binding protein</fullName>
    </submittedName>
</protein>
<feature type="transmembrane region" description="Helical" evidence="7">
    <location>
        <begin position="247"/>
        <end position="268"/>
    </location>
</feature>
<organism evidence="10 11">
    <name type="scientific">Lactobacillus kalixensis DSM 16043</name>
    <dbReference type="NCBI Taxonomy" id="1423763"/>
    <lineage>
        <taxon>Bacteria</taxon>
        <taxon>Bacillati</taxon>
        <taxon>Bacillota</taxon>
        <taxon>Bacilli</taxon>
        <taxon>Lactobacillales</taxon>
        <taxon>Lactobacillaceae</taxon>
        <taxon>Lactobacillus</taxon>
    </lineage>
</organism>